<gene>
    <name evidence="1" type="ORF">UFOPK3204_01954</name>
</gene>
<name>A0A6J7AT35_9ZZZZ</name>
<accession>A0A6J7AT35</accession>
<evidence type="ECO:0000313" key="1">
    <source>
        <dbReference type="EMBL" id="CAB4836206.1"/>
    </source>
</evidence>
<dbReference type="AlphaFoldDB" id="A0A6J7AT35"/>
<proteinExistence type="predicted"/>
<reference evidence="1" key="1">
    <citation type="submission" date="2020-05" db="EMBL/GenBank/DDBJ databases">
        <authorList>
            <person name="Chiriac C."/>
            <person name="Salcher M."/>
            <person name="Ghai R."/>
            <person name="Kavagutti S V."/>
        </authorList>
    </citation>
    <scope>NUCLEOTIDE SEQUENCE</scope>
</reference>
<dbReference type="EMBL" id="CAFABK010000184">
    <property type="protein sequence ID" value="CAB4836206.1"/>
    <property type="molecule type" value="Genomic_DNA"/>
</dbReference>
<organism evidence="1">
    <name type="scientific">freshwater metagenome</name>
    <dbReference type="NCBI Taxonomy" id="449393"/>
    <lineage>
        <taxon>unclassified sequences</taxon>
        <taxon>metagenomes</taxon>
        <taxon>ecological metagenomes</taxon>
    </lineage>
</organism>
<protein>
    <submittedName>
        <fullName evidence="1">Unannotated protein</fullName>
    </submittedName>
</protein>
<sequence>MFELGLMGKVPGTVILRLGMRVLLLPFGGFGVPMTKVAYLGAASLSTIIEMT</sequence>